<dbReference type="OrthoDB" id="1190041at2"/>
<name>A0A2U2X8J6_9FLAO</name>
<proteinExistence type="predicted"/>
<reference evidence="2" key="3">
    <citation type="submission" date="2018-05" db="EMBL/GenBank/DDBJ databases">
        <authorList>
            <person name="Lu D."/>
        </authorList>
    </citation>
    <scope>NUCLEOTIDE SEQUENCE [LARGE SCALE GENOMIC DNA]</scope>
    <source>
        <strain evidence="2">ZY111</strain>
    </source>
</reference>
<dbReference type="AlphaFoldDB" id="A0A2U2X8J6"/>
<dbReference type="RefSeq" id="WP_109352131.1">
    <property type="nucleotide sequence ID" value="NZ_QFRI01000001.1"/>
</dbReference>
<reference evidence="1 2" key="2">
    <citation type="submission" date="2018-05" db="EMBL/GenBank/DDBJ databases">
        <title>Algibacter marinivivus sp. nov., isolated from sample around a algae.</title>
        <authorList>
            <person name="Zhong X."/>
        </authorList>
    </citation>
    <scope>NUCLEOTIDE SEQUENCE [LARGE SCALE GENOMIC DNA]</scope>
    <source>
        <strain evidence="1 2">ZY111</strain>
    </source>
</reference>
<accession>A0A2U2X8J6</accession>
<keyword evidence="2" id="KW-1185">Reference proteome</keyword>
<evidence type="ECO:0000313" key="2">
    <source>
        <dbReference type="Proteomes" id="UP000245375"/>
    </source>
</evidence>
<reference evidence="2" key="1">
    <citation type="submission" date="2018-05" db="EMBL/GenBank/DDBJ databases">
        <title>Algibacter marinivivus sp. nov., isolated from sample around a algae.</title>
        <authorList>
            <person name="Lu D."/>
        </authorList>
    </citation>
    <scope>NUCLEOTIDE SEQUENCE [LARGE SCALE GENOMIC DNA]</scope>
    <source>
        <strain evidence="2">ZY111</strain>
    </source>
</reference>
<dbReference type="Proteomes" id="UP000245375">
    <property type="component" value="Unassembled WGS sequence"/>
</dbReference>
<organism evidence="1 2">
    <name type="scientific">Algibacter marinivivus</name>
    <dbReference type="NCBI Taxonomy" id="2100723"/>
    <lineage>
        <taxon>Bacteria</taxon>
        <taxon>Pseudomonadati</taxon>
        <taxon>Bacteroidota</taxon>
        <taxon>Flavobacteriia</taxon>
        <taxon>Flavobacteriales</taxon>
        <taxon>Flavobacteriaceae</taxon>
        <taxon>Algibacter</taxon>
    </lineage>
</organism>
<gene>
    <name evidence="1" type="ORF">DIS18_06175</name>
</gene>
<protein>
    <submittedName>
        <fullName evidence="1">Uncharacterized protein</fullName>
    </submittedName>
</protein>
<sequence>MGSNLLEIEGATNWLSNSDNIFKVRVINDYLKQNSCNAESKNFSELAVEAWLNDGDLEFEKLEKFYVQMNKECQAEKVFDLIINSNVSLTNFIKNEFGKSTEHHIQFEDIDLPDDVIAGTIFPDEPILNDEGQNGIILNFDNSYLDNASNLSIVLTAAHEFVHIRLGYLYIKGELLNVYPDYTDINDAFITYYDDKSNANRTALDQSMHDVYDDFLDEITDSVFNYATNNNITGATRDYCEKMVLGAHQNTNAFQGLTPEQQTEYSTIIVNENEGKANAKGSKCE</sequence>
<evidence type="ECO:0000313" key="1">
    <source>
        <dbReference type="EMBL" id="PWH84127.1"/>
    </source>
</evidence>
<comment type="caution">
    <text evidence="1">The sequence shown here is derived from an EMBL/GenBank/DDBJ whole genome shotgun (WGS) entry which is preliminary data.</text>
</comment>
<dbReference type="EMBL" id="QFRI01000001">
    <property type="protein sequence ID" value="PWH84127.1"/>
    <property type="molecule type" value="Genomic_DNA"/>
</dbReference>